<dbReference type="InterPro" id="IPR039699">
    <property type="entry name" value="Ribosomal_uL30"/>
</dbReference>
<keyword evidence="2" id="KW-0689">Ribosomal protein</keyword>
<gene>
    <name evidence="6" type="ORF">CYCCA115_LOCUS916</name>
</gene>
<dbReference type="AlphaFoldDB" id="A0AAD2FCC9"/>
<accession>A0AAD2FCC9</accession>
<name>A0AAD2FCC9_9STRA</name>
<dbReference type="PANTHER" id="PTHR11524:SF16">
    <property type="entry name" value="LARGE RIBOSOMAL SUBUNIT PROTEIN UL30"/>
    <property type="match status" value="1"/>
</dbReference>
<dbReference type="InterPro" id="IPR016082">
    <property type="entry name" value="Ribosomal_uL30_ferredoxin-like"/>
</dbReference>
<evidence type="ECO:0000256" key="1">
    <source>
        <dbReference type="ARBA" id="ARBA00007594"/>
    </source>
</evidence>
<comment type="caution">
    <text evidence="6">The sequence shown here is derived from an EMBL/GenBank/DDBJ whole genome shotgun (WGS) entry which is preliminary data.</text>
</comment>
<keyword evidence="3" id="KW-0687">Ribonucleoprotein</keyword>
<dbReference type="GO" id="GO:0022625">
    <property type="term" value="C:cytosolic large ribosomal subunit"/>
    <property type="evidence" value="ECO:0007669"/>
    <property type="project" value="TreeGrafter"/>
</dbReference>
<dbReference type="PANTHER" id="PTHR11524">
    <property type="entry name" value="60S RIBOSOMAL PROTEIN L7"/>
    <property type="match status" value="1"/>
</dbReference>
<dbReference type="InterPro" id="IPR035808">
    <property type="entry name" value="Ribosomal_uL30_euk_arc"/>
</dbReference>
<evidence type="ECO:0000313" key="6">
    <source>
        <dbReference type="EMBL" id="CAJ1921121.1"/>
    </source>
</evidence>
<evidence type="ECO:0000256" key="4">
    <source>
        <dbReference type="SAM" id="MobiDB-lite"/>
    </source>
</evidence>
<keyword evidence="7" id="KW-1185">Reference proteome</keyword>
<dbReference type="GO" id="GO:0003723">
    <property type="term" value="F:RNA binding"/>
    <property type="evidence" value="ECO:0007669"/>
    <property type="project" value="TreeGrafter"/>
</dbReference>
<evidence type="ECO:0000256" key="2">
    <source>
        <dbReference type="ARBA" id="ARBA00022980"/>
    </source>
</evidence>
<dbReference type="CDD" id="cd01657">
    <property type="entry name" value="Ribosomal_L7_archeal_euk"/>
    <property type="match status" value="1"/>
</dbReference>
<dbReference type="Gene3D" id="3.30.1390.20">
    <property type="entry name" value="Ribosomal protein L30, ferredoxin-like fold domain"/>
    <property type="match status" value="1"/>
</dbReference>
<sequence length="273" mass="31384">MSNSKDYKDLPLVPESLLKRRHDLDDLRRKNQANAEKNAKKKKRGMYVKKPETVLAQAKNRRNEQMRYRRVKKKGMMKRASNKPVFEKKEVQGPDDEVDVISYQSNSVGASFVFAIRIREDVGPIPKKIYLTLAQLGLKENNTGVFVKYDAASRKRLHLVEPWVVYGNPSEGIVKDLLERKSFGNVNGEKVPLSDNTIIEKELGDEHGIICMEDLVHELTNSGENFDVVTKFLWPFPLTATRSKFEKEKLKQKQGKDYGDKGALIDEYIKKML</sequence>
<dbReference type="GO" id="GO:0003735">
    <property type="term" value="F:structural constituent of ribosome"/>
    <property type="evidence" value="ECO:0007669"/>
    <property type="project" value="TreeGrafter"/>
</dbReference>
<protein>
    <recommendedName>
        <fullName evidence="5">Large ribosomal subunit protein uL30-like ferredoxin-like fold domain-containing protein</fullName>
    </recommendedName>
</protein>
<evidence type="ECO:0000313" key="7">
    <source>
        <dbReference type="Proteomes" id="UP001295423"/>
    </source>
</evidence>
<feature type="domain" description="Large ribosomal subunit protein uL30-like ferredoxin-like fold" evidence="5">
    <location>
        <begin position="114"/>
        <end position="164"/>
    </location>
</feature>
<comment type="similarity">
    <text evidence="1">Belongs to the universal ribosomal protein uL30 family.</text>
</comment>
<dbReference type="InterPro" id="IPR036919">
    <property type="entry name" value="Ribo_uL30_ferredoxin-like_sf"/>
</dbReference>
<dbReference type="Pfam" id="PF00327">
    <property type="entry name" value="Ribosomal_L30"/>
    <property type="match status" value="1"/>
</dbReference>
<organism evidence="6 7">
    <name type="scientific">Cylindrotheca closterium</name>
    <dbReference type="NCBI Taxonomy" id="2856"/>
    <lineage>
        <taxon>Eukaryota</taxon>
        <taxon>Sar</taxon>
        <taxon>Stramenopiles</taxon>
        <taxon>Ochrophyta</taxon>
        <taxon>Bacillariophyta</taxon>
        <taxon>Bacillariophyceae</taxon>
        <taxon>Bacillariophycidae</taxon>
        <taxon>Bacillariales</taxon>
        <taxon>Bacillariaceae</taxon>
        <taxon>Cylindrotheca</taxon>
    </lineage>
</organism>
<proteinExistence type="inferred from homology"/>
<dbReference type="EMBL" id="CAKOGP040000002">
    <property type="protein sequence ID" value="CAJ1921121.1"/>
    <property type="molecule type" value="Genomic_DNA"/>
</dbReference>
<dbReference type="Proteomes" id="UP001295423">
    <property type="component" value="Unassembled WGS sequence"/>
</dbReference>
<evidence type="ECO:0000256" key="3">
    <source>
        <dbReference type="ARBA" id="ARBA00023274"/>
    </source>
</evidence>
<dbReference type="GO" id="GO:0000463">
    <property type="term" value="P:maturation of LSU-rRNA from tricistronic rRNA transcript (SSU-rRNA, 5.8S rRNA, LSU-rRNA)"/>
    <property type="evidence" value="ECO:0007669"/>
    <property type="project" value="TreeGrafter"/>
</dbReference>
<dbReference type="SUPFAM" id="SSF55129">
    <property type="entry name" value="Ribosomal protein L30p/L7e"/>
    <property type="match status" value="1"/>
</dbReference>
<reference evidence="6" key="1">
    <citation type="submission" date="2023-08" db="EMBL/GenBank/DDBJ databases">
        <authorList>
            <person name="Audoor S."/>
            <person name="Bilcke G."/>
        </authorList>
    </citation>
    <scope>NUCLEOTIDE SEQUENCE</scope>
</reference>
<feature type="region of interest" description="Disordered" evidence="4">
    <location>
        <begin position="21"/>
        <end position="44"/>
    </location>
</feature>
<evidence type="ECO:0000259" key="5">
    <source>
        <dbReference type="Pfam" id="PF00327"/>
    </source>
</evidence>